<dbReference type="GO" id="GO:0008333">
    <property type="term" value="P:endosome to lysosome transport"/>
    <property type="evidence" value="ECO:0007669"/>
    <property type="project" value="TreeGrafter"/>
</dbReference>
<dbReference type="PANTHER" id="PTHR22999:SF40">
    <property type="entry name" value="PX DOMAIN-CONTAINING PROTEIN KINASE-LIKE PROTEIN"/>
    <property type="match status" value="1"/>
</dbReference>
<dbReference type="InterPro" id="IPR001683">
    <property type="entry name" value="PX_dom"/>
</dbReference>
<dbReference type="Gene3D" id="1.10.510.10">
    <property type="entry name" value="Transferase(Phosphotransferase) domain 1"/>
    <property type="match status" value="2"/>
</dbReference>
<evidence type="ECO:0000256" key="1">
    <source>
        <dbReference type="ARBA" id="ARBA00004496"/>
    </source>
</evidence>
<dbReference type="InterPro" id="IPR000719">
    <property type="entry name" value="Prot_kinase_dom"/>
</dbReference>
<dbReference type="EMBL" id="GGLE01006929">
    <property type="protein sequence ID" value="MBY11055.1"/>
    <property type="molecule type" value="Transcribed_RNA"/>
</dbReference>
<feature type="compositionally biased region" description="Basic and acidic residues" evidence="3">
    <location>
        <begin position="453"/>
        <end position="463"/>
    </location>
</feature>
<organism evidence="6">
    <name type="scientific">Ornithodoros turicata</name>
    <dbReference type="NCBI Taxonomy" id="34597"/>
    <lineage>
        <taxon>Eukaryota</taxon>
        <taxon>Metazoa</taxon>
        <taxon>Ecdysozoa</taxon>
        <taxon>Arthropoda</taxon>
        <taxon>Chelicerata</taxon>
        <taxon>Arachnida</taxon>
        <taxon>Acari</taxon>
        <taxon>Parasitiformes</taxon>
        <taxon>Ixodida</taxon>
        <taxon>Ixodoidea</taxon>
        <taxon>Argasidae</taxon>
        <taxon>Ornithodorinae</taxon>
        <taxon>Ornithodoros</taxon>
    </lineage>
</organism>
<dbReference type="InterPro" id="IPR011009">
    <property type="entry name" value="Kinase-like_dom_sf"/>
</dbReference>
<dbReference type="Pfam" id="PF02205">
    <property type="entry name" value="WH2"/>
    <property type="match status" value="1"/>
</dbReference>
<dbReference type="SUPFAM" id="SSF56112">
    <property type="entry name" value="Protein kinase-like (PK-like)"/>
    <property type="match status" value="1"/>
</dbReference>
<keyword evidence="2" id="KW-0963">Cytoplasm</keyword>
<comment type="subcellular location">
    <subcellularLocation>
        <location evidence="1">Cytoplasm</location>
    </subcellularLocation>
</comment>
<dbReference type="GO" id="GO:0005886">
    <property type="term" value="C:plasma membrane"/>
    <property type="evidence" value="ECO:0007669"/>
    <property type="project" value="TreeGrafter"/>
</dbReference>
<proteinExistence type="predicted"/>
<sequence length="574" mass="64443">MAMFEERRSKHTLLDDTHPLSCVIESFENSQGHTLYILRVHRGTDTSWTVSRRYSDFDSLNGYLQASGIELPLPPKKVFNKMNREFVAERQQKLQEYIDKVLAHPLLSVSVHVKRFLDPHNYSQNFRELALQHVSMLFRSEEQWEVVQLLPEIGWRLRKQYILVKPKGESRERHLLSWVPLGPDFYLSVKDLQSALKIISSVQHPHIWPTSLCTVNESGAIIIRNLSHEGSLRDLLYRARLQECYLRKYCSPRESFALTSEAIAKLGNQILHTLKMLHDRGLYHGHLHLGNVAILASGCALLDLENQLLGLPCQLRPFIVTLKKVKTLESIDVYSFGHMVYEMAYGRPCPTATCDSYPPSCPPELRSVLEALLTTEACKNGLPTIADLLLHPFFRSCVATNGSTPKLPMKFPSQLRESLKTARELTERRLQEDQRQWRHQEKLLKAHALLGSEEERKRRAVELKKRRQQSGKQTPSSQHASPTTPEDAPVTSPTSAVPPPPPPPPPLLSPPPPPPPPPNGGPPPPPNGVPFPSNGAPPQTGGSGDRKALLSSITGFNKGALKKAVTKDCSVPKL</sequence>
<dbReference type="PANTHER" id="PTHR22999">
    <property type="entry name" value="PX SERINE/THREONINE KINASE PXK"/>
    <property type="match status" value="1"/>
</dbReference>
<dbReference type="PROSITE" id="PS50195">
    <property type="entry name" value="PX"/>
    <property type="match status" value="1"/>
</dbReference>
<dbReference type="GO" id="GO:0003779">
    <property type="term" value="F:actin binding"/>
    <property type="evidence" value="ECO:0007669"/>
    <property type="project" value="InterPro"/>
</dbReference>
<feature type="domain" description="Protein kinase" evidence="4">
    <location>
        <begin position="123"/>
        <end position="450"/>
    </location>
</feature>
<evidence type="ECO:0000259" key="4">
    <source>
        <dbReference type="PROSITE" id="PS50011"/>
    </source>
</evidence>
<protein>
    <submittedName>
        <fullName evidence="6">Putative px domain-containing protein</fullName>
    </submittedName>
</protein>
<dbReference type="InterPro" id="IPR003124">
    <property type="entry name" value="WH2_dom"/>
</dbReference>
<dbReference type="FunFam" id="3.30.1520.10:FF:000010">
    <property type="entry name" value="PX domain-containing protein kinase-like protein isoform X6"/>
    <property type="match status" value="1"/>
</dbReference>
<dbReference type="GO" id="GO:0045022">
    <property type="term" value="P:early endosome to late endosome transport"/>
    <property type="evidence" value="ECO:0007669"/>
    <property type="project" value="TreeGrafter"/>
</dbReference>
<dbReference type="SUPFAM" id="SSF64268">
    <property type="entry name" value="PX domain"/>
    <property type="match status" value="1"/>
</dbReference>
<dbReference type="AlphaFoldDB" id="A0A2R5LNM3"/>
<name>A0A2R5LNM3_9ACAR</name>
<evidence type="ECO:0000313" key="6">
    <source>
        <dbReference type="EMBL" id="MBY11055.1"/>
    </source>
</evidence>
<dbReference type="GO" id="GO:0004672">
    <property type="term" value="F:protein kinase activity"/>
    <property type="evidence" value="ECO:0007669"/>
    <property type="project" value="InterPro"/>
</dbReference>
<evidence type="ECO:0000259" key="5">
    <source>
        <dbReference type="PROSITE" id="PS50195"/>
    </source>
</evidence>
<accession>A0A2R5LNM3</accession>
<dbReference type="GO" id="GO:0035091">
    <property type="term" value="F:phosphatidylinositol binding"/>
    <property type="evidence" value="ECO:0007669"/>
    <property type="project" value="InterPro"/>
</dbReference>
<feature type="compositionally biased region" description="Pro residues" evidence="3">
    <location>
        <begin position="496"/>
        <end position="529"/>
    </location>
</feature>
<dbReference type="Pfam" id="PF00787">
    <property type="entry name" value="PX"/>
    <property type="match status" value="1"/>
</dbReference>
<feature type="domain" description="PX" evidence="5">
    <location>
        <begin position="14"/>
        <end position="124"/>
    </location>
</feature>
<evidence type="ECO:0000256" key="3">
    <source>
        <dbReference type="SAM" id="MobiDB-lite"/>
    </source>
</evidence>
<dbReference type="InterPro" id="IPR036871">
    <property type="entry name" value="PX_dom_sf"/>
</dbReference>
<dbReference type="GO" id="GO:0005524">
    <property type="term" value="F:ATP binding"/>
    <property type="evidence" value="ECO:0007669"/>
    <property type="project" value="InterPro"/>
</dbReference>
<dbReference type="GO" id="GO:0006622">
    <property type="term" value="P:protein targeting to lysosome"/>
    <property type="evidence" value="ECO:0007669"/>
    <property type="project" value="TreeGrafter"/>
</dbReference>
<dbReference type="InterPro" id="IPR051837">
    <property type="entry name" value="SortingNexin/PXDomain-PKLike"/>
</dbReference>
<dbReference type="GO" id="GO:0005769">
    <property type="term" value="C:early endosome"/>
    <property type="evidence" value="ECO:0007669"/>
    <property type="project" value="TreeGrafter"/>
</dbReference>
<feature type="region of interest" description="Disordered" evidence="3">
    <location>
        <begin position="448"/>
        <end position="549"/>
    </location>
</feature>
<dbReference type="CDD" id="cd22062">
    <property type="entry name" value="WH2_DdVASP-like"/>
    <property type="match status" value="1"/>
</dbReference>
<feature type="compositionally biased region" description="Polar residues" evidence="3">
    <location>
        <begin position="470"/>
        <end position="484"/>
    </location>
</feature>
<reference evidence="6" key="1">
    <citation type="submission" date="2018-03" db="EMBL/GenBank/DDBJ databases">
        <title>The relapsing fever spirochete Borrelia turicatae persists in the highly oxidative environment of its soft-bodied tick vector.</title>
        <authorList>
            <person name="Bourret T.J."/>
            <person name="Boyle W.K."/>
            <person name="Valenzuela J.G."/>
            <person name="Oliveira F."/>
            <person name="Lopez J.E."/>
        </authorList>
    </citation>
    <scope>NUCLEOTIDE SEQUENCE</scope>
    <source>
        <strain evidence="6">Kansas strain/isolate</strain>
        <tissue evidence="6">Salivary glands</tissue>
    </source>
</reference>
<dbReference type="SMART" id="SM00312">
    <property type="entry name" value="PX"/>
    <property type="match status" value="1"/>
</dbReference>
<dbReference type="GO" id="GO:0043271">
    <property type="term" value="P:negative regulation of monoatomic ion transport"/>
    <property type="evidence" value="ECO:0007669"/>
    <property type="project" value="TreeGrafter"/>
</dbReference>
<evidence type="ECO:0000256" key="2">
    <source>
        <dbReference type="ARBA" id="ARBA00022490"/>
    </source>
</evidence>
<dbReference type="Gene3D" id="3.30.1520.10">
    <property type="entry name" value="Phox-like domain"/>
    <property type="match status" value="1"/>
</dbReference>
<dbReference type="GO" id="GO:0005770">
    <property type="term" value="C:late endosome"/>
    <property type="evidence" value="ECO:0007669"/>
    <property type="project" value="TreeGrafter"/>
</dbReference>
<dbReference type="PROSITE" id="PS50011">
    <property type="entry name" value="PROTEIN_KINASE_DOM"/>
    <property type="match status" value="1"/>
</dbReference>